<dbReference type="InterPro" id="IPR007922">
    <property type="entry name" value="DciA-like"/>
</dbReference>
<dbReference type="RefSeq" id="WP_145233177.1">
    <property type="nucleotide sequence ID" value="NZ_CP036273.1"/>
</dbReference>
<accession>A0A517XKS7</accession>
<organism evidence="1 2">
    <name type="scientific">Urbifossiella limnaea</name>
    <dbReference type="NCBI Taxonomy" id="2528023"/>
    <lineage>
        <taxon>Bacteria</taxon>
        <taxon>Pseudomonadati</taxon>
        <taxon>Planctomycetota</taxon>
        <taxon>Planctomycetia</taxon>
        <taxon>Gemmatales</taxon>
        <taxon>Gemmataceae</taxon>
        <taxon>Urbifossiella</taxon>
    </lineage>
</organism>
<dbReference type="KEGG" id="uli:ETAA1_00050"/>
<dbReference type="Proteomes" id="UP000319576">
    <property type="component" value="Chromosome"/>
</dbReference>
<dbReference type="AlphaFoldDB" id="A0A517XKS7"/>
<sequence>MTPPNYNGQRTPDKGPENIADILGRLFTSRGWGRKNDRLNLEAAWAAAAGADVAAQTKVLGIRRGVLEIEVRAGPLLQELAQYHKRALLGKLRPALPAVTLTDLKFRAGA</sequence>
<dbReference type="OrthoDB" id="288111at2"/>
<reference evidence="1 2" key="1">
    <citation type="submission" date="2019-02" db="EMBL/GenBank/DDBJ databases">
        <title>Deep-cultivation of Planctomycetes and their phenomic and genomic characterization uncovers novel biology.</title>
        <authorList>
            <person name="Wiegand S."/>
            <person name="Jogler M."/>
            <person name="Boedeker C."/>
            <person name="Pinto D."/>
            <person name="Vollmers J."/>
            <person name="Rivas-Marin E."/>
            <person name="Kohn T."/>
            <person name="Peeters S.H."/>
            <person name="Heuer A."/>
            <person name="Rast P."/>
            <person name="Oberbeckmann S."/>
            <person name="Bunk B."/>
            <person name="Jeske O."/>
            <person name="Meyerdierks A."/>
            <person name="Storesund J.E."/>
            <person name="Kallscheuer N."/>
            <person name="Luecker S."/>
            <person name="Lage O.M."/>
            <person name="Pohl T."/>
            <person name="Merkel B.J."/>
            <person name="Hornburger P."/>
            <person name="Mueller R.-W."/>
            <person name="Bruemmer F."/>
            <person name="Labrenz M."/>
            <person name="Spormann A.M."/>
            <person name="Op den Camp H."/>
            <person name="Overmann J."/>
            <person name="Amann R."/>
            <person name="Jetten M.S.M."/>
            <person name="Mascher T."/>
            <person name="Medema M.H."/>
            <person name="Devos D.P."/>
            <person name="Kaster A.-K."/>
            <person name="Ovreas L."/>
            <person name="Rohde M."/>
            <person name="Galperin M.Y."/>
            <person name="Jogler C."/>
        </authorList>
    </citation>
    <scope>NUCLEOTIDE SEQUENCE [LARGE SCALE GENOMIC DNA]</scope>
    <source>
        <strain evidence="1 2">ETA_A1</strain>
    </source>
</reference>
<keyword evidence="2" id="KW-1185">Reference proteome</keyword>
<evidence type="ECO:0000313" key="2">
    <source>
        <dbReference type="Proteomes" id="UP000319576"/>
    </source>
</evidence>
<evidence type="ECO:0000313" key="1">
    <source>
        <dbReference type="EMBL" id="QDU18122.1"/>
    </source>
</evidence>
<name>A0A517XKS7_9BACT</name>
<evidence type="ECO:0008006" key="3">
    <source>
        <dbReference type="Google" id="ProtNLM"/>
    </source>
</evidence>
<dbReference type="PANTHER" id="PTHR36456:SF1">
    <property type="entry name" value="UPF0232 PROTEIN SCO3875"/>
    <property type="match status" value="1"/>
</dbReference>
<dbReference type="EMBL" id="CP036273">
    <property type="protein sequence ID" value="QDU18122.1"/>
    <property type="molecule type" value="Genomic_DNA"/>
</dbReference>
<dbReference type="PANTHER" id="PTHR36456">
    <property type="entry name" value="UPF0232 PROTEIN SCO3875"/>
    <property type="match status" value="1"/>
</dbReference>
<dbReference type="Pfam" id="PF05258">
    <property type="entry name" value="DciA"/>
    <property type="match status" value="1"/>
</dbReference>
<proteinExistence type="predicted"/>
<protein>
    <recommendedName>
        <fullName evidence="3">DUF721 domain-containing protein</fullName>
    </recommendedName>
</protein>
<gene>
    <name evidence="1" type="ORF">ETAA1_00050</name>
</gene>